<organism evidence="3 4">
    <name type="scientific">Candidatus Nealsonbacteria bacterium CG23_combo_of_CG06-09_8_20_14_all_40_13</name>
    <dbReference type="NCBI Taxonomy" id="1974724"/>
    <lineage>
        <taxon>Bacteria</taxon>
        <taxon>Candidatus Nealsoniibacteriota</taxon>
    </lineage>
</organism>
<dbReference type="Gene3D" id="3.40.50.300">
    <property type="entry name" value="P-loop containing nucleotide triphosphate hydrolases"/>
    <property type="match status" value="2"/>
</dbReference>
<protein>
    <recommendedName>
        <fullName evidence="2">Rad50/SbcC-type AAA domain-containing protein</fullName>
    </recommendedName>
</protein>
<proteinExistence type="predicted"/>
<reference evidence="3 4" key="1">
    <citation type="submission" date="2017-09" db="EMBL/GenBank/DDBJ databases">
        <title>Depth-based differentiation of microbial function through sediment-hosted aquifers and enrichment of novel symbionts in the deep terrestrial subsurface.</title>
        <authorList>
            <person name="Probst A.J."/>
            <person name="Ladd B."/>
            <person name="Jarett J.K."/>
            <person name="Geller-Mcgrath D.E."/>
            <person name="Sieber C.M."/>
            <person name="Emerson J.B."/>
            <person name="Anantharaman K."/>
            <person name="Thomas B.C."/>
            <person name="Malmstrom R."/>
            <person name="Stieglmeier M."/>
            <person name="Klingl A."/>
            <person name="Woyke T."/>
            <person name="Ryan C.M."/>
            <person name="Banfield J.F."/>
        </authorList>
    </citation>
    <scope>NUCLEOTIDE SEQUENCE [LARGE SCALE GENOMIC DNA]</scope>
    <source>
        <strain evidence="3">CG23_combo_of_CG06-09_8_20_14_all_40_13</strain>
    </source>
</reference>
<feature type="domain" description="Rad50/SbcC-type AAA" evidence="2">
    <location>
        <begin position="5"/>
        <end position="243"/>
    </location>
</feature>
<evidence type="ECO:0000259" key="2">
    <source>
        <dbReference type="Pfam" id="PF13476"/>
    </source>
</evidence>
<feature type="coiled-coil region" evidence="1">
    <location>
        <begin position="173"/>
        <end position="280"/>
    </location>
</feature>
<evidence type="ECO:0000313" key="4">
    <source>
        <dbReference type="Proteomes" id="UP000231567"/>
    </source>
</evidence>
<sequence length="693" mass="80280">MNPIKLQLANFMSYKNPQILDFSRFEIGCLTGTNGVGKSSILEAITWALWGRARGEKMSDEIIHQGEQGMWVEVVLQLEDKYFRVLRKRERKGKSGKTTLYFGISKDLKGLWQNITEEEIAKTQKKIEDNLHLTYEIFTNSAYLRQGHADEFTVKTPTERKQILSDILGLDIFAKLEEKAKEKNKEISEKENEISFQIASWQKEIAENENLENAFNKMQLEKNKIEKELDKIEAQLDKSRKEISHLDNLRDKLSTARENFRQLNDKLKDKLQEKKDLKSEELKVKLILKNREKILDKFREYEKQILDEQKLNEKFLKSQPFKEQLIKMIVYRDKLKDEIWKISGISICPTCKRPLPEKDARSVIIHLEEDFKNKFGRQIIDINNKLKVINYNSVRHQSLKKNIAASQNMVQEKNKLDLAENNLKHLQNRIEQIKKEISQAFSNRNEISIEGSNLAKILEKSKTKVSDFQILEEKVKTKRIDFNNLIIQYGAAGEKLAQIKNLKEKIKQYEVELKQLNQQKTIFDKLTELFSKKGVPSLIIEKTLPALEEEANIILSRVSSGNMKVAFKMERPKKNGNEIIDTLDIIIFDALGSRPYELFSGGEAFRINFAIRVALSKFLAQKAKAKVKFLVIDEGFGNLDTAGLQDIILAINSVKTDFDKILVITHLEELKNAFESQILVTKDEEGSHITMVD</sequence>
<comment type="caution">
    <text evidence="3">The sequence shown here is derived from an EMBL/GenBank/DDBJ whole genome shotgun (WGS) entry which is preliminary data.</text>
</comment>
<dbReference type="PANTHER" id="PTHR32114:SF2">
    <property type="entry name" value="ABC TRANSPORTER ABCH.3"/>
    <property type="match status" value="1"/>
</dbReference>
<dbReference type="Proteomes" id="UP000231567">
    <property type="component" value="Unassembled WGS sequence"/>
</dbReference>
<feature type="coiled-coil region" evidence="1">
    <location>
        <begin position="402"/>
        <end position="443"/>
    </location>
</feature>
<dbReference type="SUPFAM" id="SSF52540">
    <property type="entry name" value="P-loop containing nucleoside triphosphate hydrolases"/>
    <property type="match status" value="1"/>
</dbReference>
<evidence type="ECO:0000256" key="1">
    <source>
        <dbReference type="SAM" id="Coils"/>
    </source>
</evidence>
<dbReference type="PANTHER" id="PTHR32114">
    <property type="entry name" value="ABC TRANSPORTER ABCH.3"/>
    <property type="match status" value="1"/>
</dbReference>
<gene>
    <name evidence="3" type="ORF">COX39_00720</name>
</gene>
<evidence type="ECO:0000313" key="3">
    <source>
        <dbReference type="EMBL" id="PIP21860.1"/>
    </source>
</evidence>
<dbReference type="InterPro" id="IPR027417">
    <property type="entry name" value="P-loop_NTPase"/>
</dbReference>
<dbReference type="AlphaFoldDB" id="A0A2G9YRJ8"/>
<name>A0A2G9YRJ8_9BACT</name>
<keyword evidence="1" id="KW-0175">Coiled coil</keyword>
<feature type="coiled-coil region" evidence="1">
    <location>
        <begin position="492"/>
        <end position="526"/>
    </location>
</feature>
<dbReference type="Pfam" id="PF13476">
    <property type="entry name" value="AAA_23"/>
    <property type="match status" value="1"/>
</dbReference>
<dbReference type="InterPro" id="IPR038729">
    <property type="entry name" value="Rad50/SbcC_AAA"/>
</dbReference>
<accession>A0A2G9YRJ8</accession>
<dbReference type="EMBL" id="PCRM01000012">
    <property type="protein sequence ID" value="PIP21860.1"/>
    <property type="molecule type" value="Genomic_DNA"/>
</dbReference>